<accession>A0AAV7EJ23</accession>
<comment type="caution">
    <text evidence="2">The sequence shown here is derived from an EMBL/GenBank/DDBJ whole genome shotgun (WGS) entry which is preliminary data.</text>
</comment>
<dbReference type="EMBL" id="JAINDJ010000005">
    <property type="protein sequence ID" value="KAG9447582.1"/>
    <property type="molecule type" value="Genomic_DNA"/>
</dbReference>
<dbReference type="PANTHER" id="PTHR33237:SF21">
    <property type="entry name" value="TRANSMEMBRANE PROTEIN"/>
    <property type="match status" value="1"/>
</dbReference>
<keyword evidence="1" id="KW-0472">Membrane</keyword>
<organism evidence="2 3">
    <name type="scientific">Aristolochia fimbriata</name>
    <name type="common">White veined hardy Dutchman's pipe vine</name>
    <dbReference type="NCBI Taxonomy" id="158543"/>
    <lineage>
        <taxon>Eukaryota</taxon>
        <taxon>Viridiplantae</taxon>
        <taxon>Streptophyta</taxon>
        <taxon>Embryophyta</taxon>
        <taxon>Tracheophyta</taxon>
        <taxon>Spermatophyta</taxon>
        <taxon>Magnoliopsida</taxon>
        <taxon>Magnoliidae</taxon>
        <taxon>Piperales</taxon>
        <taxon>Aristolochiaceae</taxon>
        <taxon>Aristolochia</taxon>
    </lineage>
</organism>
<feature type="transmembrane region" description="Helical" evidence="1">
    <location>
        <begin position="12"/>
        <end position="38"/>
    </location>
</feature>
<keyword evidence="1" id="KW-1133">Transmembrane helix</keyword>
<keyword evidence="3" id="KW-1185">Reference proteome</keyword>
<evidence type="ECO:0000313" key="3">
    <source>
        <dbReference type="Proteomes" id="UP000825729"/>
    </source>
</evidence>
<proteinExistence type="predicted"/>
<dbReference type="PANTHER" id="PTHR33237">
    <property type="entry name" value="F2P16.13 PROTEIN-RELATED"/>
    <property type="match status" value="1"/>
</dbReference>
<protein>
    <submittedName>
        <fullName evidence="2">Uncharacterized protein</fullName>
    </submittedName>
</protein>
<name>A0AAV7EJ23_ARIFI</name>
<reference evidence="2 3" key="1">
    <citation type="submission" date="2021-07" db="EMBL/GenBank/DDBJ databases">
        <title>The Aristolochia fimbriata genome: insights into angiosperm evolution, floral development and chemical biosynthesis.</title>
        <authorList>
            <person name="Jiao Y."/>
        </authorList>
    </citation>
    <scope>NUCLEOTIDE SEQUENCE [LARGE SCALE GENOMIC DNA]</scope>
    <source>
        <strain evidence="2">IBCAS-2021</strain>
        <tissue evidence="2">Leaf</tissue>
    </source>
</reference>
<sequence length="178" mass="19450">MEALRRLQGKCGISPGVAALAFFCLVIVVAGLCATAVLRRKRRRSEEQNVGEAGRTGVREEKFLGERNSGTCGAVKKALIGSVRWSRGSKYWEESGETEGQALREIALLELPVETVGRRGSPLSPVWQRRILMGERCELPRFSGLILYDERGRPLGSSGNAALQGKAEPVVTTLRDLL</sequence>
<dbReference type="AlphaFoldDB" id="A0AAV7EJ23"/>
<dbReference type="Proteomes" id="UP000825729">
    <property type="component" value="Unassembled WGS sequence"/>
</dbReference>
<gene>
    <name evidence="2" type="ORF">H6P81_013710</name>
</gene>
<keyword evidence="1" id="KW-0812">Transmembrane</keyword>
<evidence type="ECO:0000256" key="1">
    <source>
        <dbReference type="SAM" id="Phobius"/>
    </source>
</evidence>
<evidence type="ECO:0000313" key="2">
    <source>
        <dbReference type="EMBL" id="KAG9447582.1"/>
    </source>
</evidence>